<dbReference type="InterPro" id="IPR002885">
    <property type="entry name" value="PPR_rpt"/>
</dbReference>
<dbReference type="Proteomes" id="UP000013776">
    <property type="component" value="Unassembled WGS sequence"/>
</dbReference>
<dbReference type="Pfam" id="PF01535">
    <property type="entry name" value="PPR"/>
    <property type="match status" value="1"/>
</dbReference>
<gene>
    <name evidence="8" type="ORF">TAPDE_005171</name>
</gene>
<sequence length="834" mass="94044">MQATRLQLLESLLEILQTEDIQDARRLRALLDSKYGLIDAKQRPFYSFWAHMNLQEPDIALRHYLQLSVEVQREYWQIFMQKVVETGDWATGVKLWFSGRHRAQWRGNPTTRRLLDLIPNLHTFQFLTVLPVEDAEELKSKISSAIIIHLAACGSHGHAVELIEQAILASKVIGDATLAAVIRALGLADLNREALALYSKVRQTSSYPSVDYRSNVAVLNASAALPTPSHMRDLLADGILQRLKAFRGNVRIIEPYTTAMAVFARYGLVKDVDELFADFTSDGSVPDVIMFSTLVHARTMTLEVSEAVALFHSCEEKYGIKPDQVLHNILLHAFADTGNVYAATELLLAMFEAGHAADPITASTLIDLFARTKDADGAETAFKRMLEFGVKPNVRVYGSLIHAYVEAGDVERFDAAFQDFQAAELRPNSQIMNILLKQLRKEGRSYEEMRRLVDDMGAMSVIPTSATYTQLMRALLSENKLKMALDIFQSLKEPNEYHYTIIMVGFIREGTPQSMNALMYYYNEMIERKLQPSYITLAVLMNAFVLRRSRTFAKRANELLDTLADWGKVDISSKFAPRTVPSPDVYAPLLRREKSGHIRFADPERVFKQFLTSLKGTDGRPDIRTLTSLMSIYAVADRVNDVQSLFVAIKKESDRLYRYSLNPPLVYPKDKDKADSGAVVENGQKRPGATPGVITQVAHGARFVLAASLKIFTGSMVRAGRISQVERVWAALPKQGYAFDVQNWNQYIQLQIGLGNIERACNLVTNNLLEDGGRIYKRTKYQLLAAFETLRAESTDGQGDQGDMNKAEERQSKKETWERIQKGHKRLLEIVEEA</sequence>
<dbReference type="EMBL" id="CAHR02000283">
    <property type="protein sequence ID" value="CCG84668.1"/>
    <property type="molecule type" value="Genomic_DNA"/>
</dbReference>
<evidence type="ECO:0000256" key="1">
    <source>
        <dbReference type="ARBA" id="ARBA00006192"/>
    </source>
</evidence>
<dbReference type="InterPro" id="IPR033443">
    <property type="entry name" value="PROP1-like_PPR_dom"/>
</dbReference>
<protein>
    <recommendedName>
        <fullName evidence="7">PROP1-like PPR domain-containing protein</fullName>
    </recommendedName>
</protein>
<dbReference type="STRING" id="1097556.R4XJR0"/>
<dbReference type="OrthoDB" id="185373at2759"/>
<evidence type="ECO:0000256" key="4">
    <source>
        <dbReference type="ARBA" id="ARBA00044511"/>
    </source>
</evidence>
<evidence type="ECO:0000313" key="9">
    <source>
        <dbReference type="Proteomes" id="UP000013776"/>
    </source>
</evidence>
<keyword evidence="9" id="KW-1185">Reference proteome</keyword>
<feature type="repeat" description="PPR" evidence="5">
    <location>
        <begin position="393"/>
        <end position="427"/>
    </location>
</feature>
<dbReference type="PANTHER" id="PTHR47447:SF17">
    <property type="entry name" value="OS12G0638900 PROTEIN"/>
    <property type="match status" value="1"/>
</dbReference>
<feature type="domain" description="PROP1-like PPR" evidence="7">
    <location>
        <begin position="345"/>
        <end position="452"/>
    </location>
</feature>
<evidence type="ECO:0000313" key="8">
    <source>
        <dbReference type="EMBL" id="CCG84668.1"/>
    </source>
</evidence>
<feature type="region of interest" description="Disordered" evidence="6">
    <location>
        <begin position="794"/>
        <end position="819"/>
    </location>
</feature>
<evidence type="ECO:0000259" key="7">
    <source>
        <dbReference type="Pfam" id="PF17177"/>
    </source>
</evidence>
<evidence type="ECO:0000256" key="3">
    <source>
        <dbReference type="ARBA" id="ARBA00044493"/>
    </source>
</evidence>
<proteinExistence type="inferred from homology"/>
<evidence type="ECO:0000256" key="2">
    <source>
        <dbReference type="ARBA" id="ARBA00022737"/>
    </source>
</evidence>
<dbReference type="Pfam" id="PF17177">
    <property type="entry name" value="PPR_long"/>
    <property type="match status" value="1"/>
</dbReference>
<dbReference type="AlphaFoldDB" id="R4XJR0"/>
<evidence type="ECO:0000256" key="5">
    <source>
        <dbReference type="PROSITE-ProRule" id="PRU00708"/>
    </source>
</evidence>
<dbReference type="VEuPathDB" id="FungiDB:TAPDE_005171"/>
<comment type="caution">
    <text evidence="8">The sequence shown here is derived from an EMBL/GenBank/DDBJ whole genome shotgun (WGS) entry which is preliminary data.</text>
</comment>
<feature type="compositionally biased region" description="Basic and acidic residues" evidence="6">
    <location>
        <begin position="803"/>
        <end position="819"/>
    </location>
</feature>
<reference evidence="8 9" key="1">
    <citation type="journal article" date="2013" name="MBio">
        <title>Genome sequencing of the plant pathogen Taphrina deformans, the causal agent of peach leaf curl.</title>
        <authorList>
            <person name="Cisse O.H."/>
            <person name="Almeida J.M.G.C.F."/>
            <person name="Fonseca A."/>
            <person name="Kumar A.A."/>
            <person name="Salojaervi J."/>
            <person name="Overmyer K."/>
            <person name="Hauser P.M."/>
            <person name="Pagni M."/>
        </authorList>
    </citation>
    <scope>NUCLEOTIDE SEQUENCE [LARGE SCALE GENOMIC DNA]</scope>
    <source>
        <strain evidence="9">PYCC 5710 / ATCC 11124 / CBS 356.35 / IMI 108563 / JCM 9778 / NBRC 8474</strain>
    </source>
</reference>
<comment type="subunit">
    <text evidence="4">Binds to mitochondrial small subunit 15S rRNA.</text>
</comment>
<evidence type="ECO:0000256" key="6">
    <source>
        <dbReference type="SAM" id="MobiDB-lite"/>
    </source>
</evidence>
<dbReference type="NCBIfam" id="TIGR00756">
    <property type="entry name" value="PPR"/>
    <property type="match status" value="2"/>
</dbReference>
<keyword evidence="2" id="KW-0677">Repeat</keyword>
<feature type="repeat" description="PPR" evidence="5">
    <location>
        <begin position="358"/>
        <end position="392"/>
    </location>
</feature>
<dbReference type="PROSITE" id="PS51375">
    <property type="entry name" value="PPR"/>
    <property type="match status" value="2"/>
</dbReference>
<dbReference type="eggNOG" id="KOG4197">
    <property type="taxonomic scope" value="Eukaryota"/>
</dbReference>
<dbReference type="GO" id="GO:0005739">
    <property type="term" value="C:mitochondrion"/>
    <property type="evidence" value="ECO:0007669"/>
    <property type="project" value="UniProtKB-ARBA"/>
</dbReference>
<name>R4XJR0_TAPDE</name>
<accession>R4XJR0</accession>
<dbReference type="PANTHER" id="PTHR47447">
    <property type="entry name" value="OS03G0856100 PROTEIN"/>
    <property type="match status" value="1"/>
</dbReference>
<dbReference type="InterPro" id="IPR011990">
    <property type="entry name" value="TPR-like_helical_dom_sf"/>
</dbReference>
<organism evidence="8 9">
    <name type="scientific">Taphrina deformans (strain PYCC 5710 / ATCC 11124 / CBS 356.35 / IMI 108563 / JCM 9778 / NBRC 8474)</name>
    <name type="common">Peach leaf curl fungus</name>
    <name type="synonym">Lalaria deformans</name>
    <dbReference type="NCBI Taxonomy" id="1097556"/>
    <lineage>
        <taxon>Eukaryota</taxon>
        <taxon>Fungi</taxon>
        <taxon>Dikarya</taxon>
        <taxon>Ascomycota</taxon>
        <taxon>Taphrinomycotina</taxon>
        <taxon>Taphrinomycetes</taxon>
        <taxon>Taphrinales</taxon>
        <taxon>Taphrinaceae</taxon>
        <taxon>Taphrina</taxon>
    </lineage>
</organism>
<comment type="similarity">
    <text evidence="1">Belongs to the CCM1 family.</text>
</comment>
<comment type="function">
    <text evidence="3">Regulates mitochondrial small subunit maturation by controlling 15S rRNA 5'-end processing. Localizes to the 5' precursor of the 15S rRNA in a position that is subsequently occupied by mS47 in the mature yeast mtSSU. Uses structure and sequence-specific RNA recognition, binding to a single-stranded region of the precursor and specifically recognizing bases -6 to -1. The exchange of Ccm1 for mS47 is coupled to the irreversible removal of precursor rRNA that is accompanied by conformational changes of the mitoribosomal proteins uS5m and mS26. These conformational changes signal completion of 5'-end rRNA processing through protection of the mature 5'-end of the 15S rRNA and stabilization of mS47. The removal of the 5' precursor together with the dissociation of Ccm1 may be catalyzed by the 5'-3' exoribonuclease Pet127. Involved in the specific removal of group I introns in mitochondrial encoded transcripts.</text>
</comment>
<dbReference type="Gene3D" id="1.25.40.10">
    <property type="entry name" value="Tetratricopeptide repeat domain"/>
    <property type="match status" value="4"/>
</dbReference>